<protein>
    <recommendedName>
        <fullName evidence="2">Alpha/beta hydrolase</fullName>
    </recommendedName>
</protein>
<gene>
    <name evidence="1" type="ORF">S01H1_33300</name>
</gene>
<proteinExistence type="predicted"/>
<evidence type="ECO:0000313" key="1">
    <source>
        <dbReference type="EMBL" id="GAG10018.1"/>
    </source>
</evidence>
<dbReference type="EMBL" id="BARS01020670">
    <property type="protein sequence ID" value="GAG10018.1"/>
    <property type="molecule type" value="Genomic_DNA"/>
</dbReference>
<dbReference type="AlphaFoldDB" id="X0VC32"/>
<dbReference type="Gene3D" id="3.40.50.1820">
    <property type="entry name" value="alpha/beta hydrolase"/>
    <property type="match status" value="1"/>
</dbReference>
<organism evidence="1">
    <name type="scientific">marine sediment metagenome</name>
    <dbReference type="NCBI Taxonomy" id="412755"/>
    <lineage>
        <taxon>unclassified sequences</taxon>
        <taxon>metagenomes</taxon>
        <taxon>ecological metagenomes</taxon>
    </lineage>
</organism>
<sequence>MHDKQVKALTNARSVTGRVFTKEDHAQNHCQVGNTGLMLDVMVKWLEEKA</sequence>
<reference evidence="1" key="1">
    <citation type="journal article" date="2014" name="Front. Microbiol.">
        <title>High frequency of phylogenetically diverse reductive dehalogenase-homologous genes in deep subseafloor sedimentary metagenomes.</title>
        <authorList>
            <person name="Kawai M."/>
            <person name="Futagami T."/>
            <person name="Toyoda A."/>
            <person name="Takaki Y."/>
            <person name="Nishi S."/>
            <person name="Hori S."/>
            <person name="Arai W."/>
            <person name="Tsubouchi T."/>
            <person name="Morono Y."/>
            <person name="Uchiyama I."/>
            <person name="Ito T."/>
            <person name="Fujiyama A."/>
            <person name="Inagaki F."/>
            <person name="Takami H."/>
        </authorList>
    </citation>
    <scope>NUCLEOTIDE SEQUENCE</scope>
    <source>
        <strain evidence="1">Expedition CK06-06</strain>
    </source>
</reference>
<evidence type="ECO:0008006" key="2">
    <source>
        <dbReference type="Google" id="ProtNLM"/>
    </source>
</evidence>
<name>X0VC32_9ZZZZ</name>
<dbReference type="InterPro" id="IPR029058">
    <property type="entry name" value="AB_hydrolase_fold"/>
</dbReference>
<comment type="caution">
    <text evidence="1">The sequence shown here is derived from an EMBL/GenBank/DDBJ whole genome shotgun (WGS) entry which is preliminary data.</text>
</comment>
<accession>X0VC32</accession>